<keyword evidence="2" id="KW-1185">Reference proteome</keyword>
<dbReference type="Proteomes" id="UP000623608">
    <property type="component" value="Unassembled WGS sequence"/>
</dbReference>
<evidence type="ECO:0000313" key="1">
    <source>
        <dbReference type="EMBL" id="GIF26827.1"/>
    </source>
</evidence>
<accession>A0A919U0F4</accession>
<comment type="caution">
    <text evidence="1">The sequence shown here is derived from an EMBL/GenBank/DDBJ whole genome shotgun (WGS) entry which is preliminary data.</text>
</comment>
<dbReference type="AlphaFoldDB" id="A0A919U0F4"/>
<protein>
    <submittedName>
        <fullName evidence="1">Uncharacterized protein</fullName>
    </submittedName>
</protein>
<dbReference type="RefSeq" id="WP_203814613.1">
    <property type="nucleotide sequence ID" value="NZ_BOMY01000064.1"/>
</dbReference>
<dbReference type="EMBL" id="BOMY01000064">
    <property type="protein sequence ID" value="GIF26827.1"/>
    <property type="molecule type" value="Genomic_DNA"/>
</dbReference>
<gene>
    <name evidence="1" type="ORF">Ate02nite_95570</name>
</gene>
<name>A0A919U0F4_9ACTN</name>
<reference evidence="1" key="1">
    <citation type="submission" date="2021-01" db="EMBL/GenBank/DDBJ databases">
        <title>Whole genome shotgun sequence of Actinoplanes tereljensis NBRC 105297.</title>
        <authorList>
            <person name="Komaki H."/>
            <person name="Tamura T."/>
        </authorList>
    </citation>
    <scope>NUCLEOTIDE SEQUENCE</scope>
    <source>
        <strain evidence="1">NBRC 105297</strain>
    </source>
</reference>
<sequence length="328" mass="36216">MDAIFAEYRDKDKNFIKDFQQTGFSARVWELSLFAFLRDCDLDLDESYRYPDYVVTRPHEFALEAVTSQPTQGVVADPKPSALSLVPEDVEAGQKELVFRVGDAIQKKINKRTATGQAYWELDHVAGKPFVIAVEAFHSASSLFHAVTFVSQYLYGQQAVGTRGTDGRLAVSAKPITEHVWGKKSKPSGLFNSPDAENVSAILFSNGATVAQFNRIGIQEGFGLDDEIVVLRQGTCMDYDPDASEPVTFAYIVGDPNSPYEDFKQVMNVMYNPNAKIPLPEGAFPGVAEHHFEADGRVSVTCQGFHPFASVTQIFTGRKAAKIRAQLT</sequence>
<proteinExistence type="predicted"/>
<evidence type="ECO:0000313" key="2">
    <source>
        <dbReference type="Proteomes" id="UP000623608"/>
    </source>
</evidence>
<organism evidence="1 2">
    <name type="scientific">Paractinoplanes tereljensis</name>
    <dbReference type="NCBI Taxonomy" id="571912"/>
    <lineage>
        <taxon>Bacteria</taxon>
        <taxon>Bacillati</taxon>
        <taxon>Actinomycetota</taxon>
        <taxon>Actinomycetes</taxon>
        <taxon>Micromonosporales</taxon>
        <taxon>Micromonosporaceae</taxon>
        <taxon>Paractinoplanes</taxon>
    </lineage>
</organism>